<evidence type="ECO:0000313" key="3">
    <source>
        <dbReference type="Proteomes" id="UP000185725"/>
    </source>
</evidence>
<evidence type="ECO:0000313" key="4">
    <source>
        <dbReference type="Proteomes" id="UP000255231"/>
    </source>
</evidence>
<sequence length="231" mass="27157">MHKLKTFIITSTCLLSLIDCNDNKIPISGIYANNNQFVIIENNKLLYPFESRIKFQNDNVILNNQEYKKLSINENIANFDSLEVSYNTDNYEHKGIKEFDAKIFQNSIIFYDVENNITKKIKLDKEFKKWFNFSLQERKMDTKNINKTNNFIICLIKYKNKDTKIIYANAFNDKNDLRLFMTLLVTYISSNREKATTIEKMNFKSLDSLENYIDKTKGGLKRVPLPPKPDA</sequence>
<reference evidence="2 4" key="2">
    <citation type="submission" date="2018-06" db="EMBL/GenBank/DDBJ databases">
        <authorList>
            <consortium name="Pathogen Informatics"/>
            <person name="Doyle S."/>
        </authorList>
    </citation>
    <scope>NUCLEOTIDE SEQUENCE [LARGE SCALE GENOMIC DNA]</scope>
    <source>
        <strain evidence="2 4">NCTC13560</strain>
    </source>
</reference>
<dbReference type="RefSeq" id="WP_076561577.1">
    <property type="nucleotide sequence ID" value="NZ_CP033929.1"/>
</dbReference>
<dbReference type="Proteomes" id="UP000185725">
    <property type="component" value="Unassembled WGS sequence"/>
</dbReference>
<gene>
    <name evidence="2" type="ORF">NCTC13560_02233</name>
    <name evidence="1" type="ORF">SAMN05421682_11053</name>
</gene>
<dbReference type="OrthoDB" id="9960132at2"/>
<dbReference type="AlphaFoldDB" id="A0A381FB91"/>
<organism evidence="2 4">
    <name type="scientific">Chryseobacterium indoltheticum</name>
    <dbReference type="NCBI Taxonomy" id="254"/>
    <lineage>
        <taxon>Bacteria</taxon>
        <taxon>Pseudomonadati</taxon>
        <taxon>Bacteroidota</taxon>
        <taxon>Flavobacteriia</taxon>
        <taxon>Flavobacteriales</taxon>
        <taxon>Weeksellaceae</taxon>
        <taxon>Chryseobacterium group</taxon>
        <taxon>Chryseobacterium</taxon>
    </lineage>
</organism>
<evidence type="ECO:0000313" key="1">
    <source>
        <dbReference type="EMBL" id="SIQ92683.1"/>
    </source>
</evidence>
<proteinExistence type="predicted"/>
<name>A0A381FB91_9FLAO</name>
<protein>
    <submittedName>
        <fullName evidence="2">Uncharacterized protein</fullName>
    </submittedName>
</protein>
<dbReference type="KEGG" id="cil:EG358_08090"/>
<dbReference type="EMBL" id="UFVS01000001">
    <property type="protein sequence ID" value="SUX43839.1"/>
    <property type="molecule type" value="Genomic_DNA"/>
</dbReference>
<reference evidence="1 3" key="1">
    <citation type="submission" date="2017-01" db="EMBL/GenBank/DDBJ databases">
        <authorList>
            <person name="Varghese N."/>
            <person name="Submissions S."/>
        </authorList>
    </citation>
    <scope>NUCLEOTIDE SEQUENCE [LARGE SCALE GENOMIC DNA]</scope>
    <source>
        <strain evidence="1 3">ATCC 27950</strain>
    </source>
</reference>
<keyword evidence="3" id="KW-1185">Reference proteome</keyword>
<accession>A0A381FB91</accession>
<evidence type="ECO:0000313" key="2">
    <source>
        <dbReference type="EMBL" id="SUX43839.1"/>
    </source>
</evidence>
<dbReference type="Proteomes" id="UP000255231">
    <property type="component" value="Unassembled WGS sequence"/>
</dbReference>
<dbReference type="GeneID" id="303673657"/>
<dbReference type="EMBL" id="FTMF01000010">
    <property type="protein sequence ID" value="SIQ92683.1"/>
    <property type="molecule type" value="Genomic_DNA"/>
</dbReference>